<dbReference type="PANTHER" id="PTHR11431">
    <property type="entry name" value="FERRITIN"/>
    <property type="match status" value="1"/>
</dbReference>
<feature type="binding site" evidence="7">
    <location>
        <position position="51"/>
    </location>
    <ligand>
        <name>Fe cation</name>
        <dbReference type="ChEBI" id="CHEBI:24875"/>
        <label>1</label>
    </ligand>
</feature>
<dbReference type="FunFam" id="1.20.1260.10:FF:000001">
    <property type="entry name" value="Non-heme ferritin"/>
    <property type="match status" value="1"/>
</dbReference>
<evidence type="ECO:0000256" key="4">
    <source>
        <dbReference type="ARBA" id="ARBA00023002"/>
    </source>
</evidence>
<organism evidence="10 11">
    <name type="scientific">Prevotella disiens DNF00882</name>
    <dbReference type="NCBI Taxonomy" id="1401075"/>
    <lineage>
        <taxon>Bacteria</taxon>
        <taxon>Pseudomonadati</taxon>
        <taxon>Bacteroidota</taxon>
        <taxon>Bacteroidia</taxon>
        <taxon>Bacteroidales</taxon>
        <taxon>Prevotellaceae</taxon>
        <taxon>Prevotella</taxon>
    </lineage>
</organism>
<evidence type="ECO:0000259" key="9">
    <source>
        <dbReference type="PROSITE" id="PS50905"/>
    </source>
</evidence>
<comment type="function">
    <text evidence="8">Iron-storage protein.</text>
</comment>
<feature type="binding site" evidence="7">
    <location>
        <position position="95"/>
    </location>
    <ligand>
        <name>Fe cation</name>
        <dbReference type="ChEBI" id="CHEBI:24875"/>
        <label>1</label>
    </ligand>
</feature>
<accession>A0A096CWB9</accession>
<dbReference type="GO" id="GO:0008198">
    <property type="term" value="F:ferrous iron binding"/>
    <property type="evidence" value="ECO:0007669"/>
    <property type="project" value="TreeGrafter"/>
</dbReference>
<dbReference type="PROSITE" id="PS50905">
    <property type="entry name" value="FERRITIN_LIKE"/>
    <property type="match status" value="1"/>
</dbReference>
<protein>
    <recommendedName>
        <fullName evidence="8">Ferritin</fullName>
        <ecNumber evidence="8">1.16.3.2</ecNumber>
    </recommendedName>
</protein>
<dbReference type="InterPro" id="IPR041719">
    <property type="entry name" value="Ferritin_prok"/>
</dbReference>
<dbReference type="SUPFAM" id="SSF47240">
    <property type="entry name" value="Ferritin-like"/>
    <property type="match status" value="1"/>
</dbReference>
<reference evidence="10 11" key="1">
    <citation type="submission" date="2014-07" db="EMBL/GenBank/DDBJ databases">
        <authorList>
            <person name="McCorrison J."/>
            <person name="Sanka R."/>
            <person name="Torralba M."/>
            <person name="Gillis M."/>
            <person name="Haft D.H."/>
            <person name="Methe B."/>
            <person name="Sutton G."/>
            <person name="Nelson K.E."/>
        </authorList>
    </citation>
    <scope>NUCLEOTIDE SEQUENCE [LARGE SCALE GENOMIC DNA]</scope>
    <source>
        <strain evidence="10 11">DNF00882</strain>
    </source>
</reference>
<dbReference type="GO" id="GO:0006879">
    <property type="term" value="P:intracellular iron ion homeostasis"/>
    <property type="evidence" value="ECO:0007669"/>
    <property type="project" value="UniProtKB-KW"/>
</dbReference>
<dbReference type="InterPro" id="IPR009040">
    <property type="entry name" value="Ferritin-like_diiron"/>
</dbReference>
<comment type="function">
    <text evidence="6">May alleviate iron toxicity in the presence of oxygen.</text>
</comment>
<evidence type="ECO:0000256" key="5">
    <source>
        <dbReference type="ARBA" id="ARBA00023004"/>
    </source>
</evidence>
<dbReference type="Pfam" id="PF00210">
    <property type="entry name" value="Ferritin"/>
    <property type="match status" value="1"/>
</dbReference>
<proteinExistence type="inferred from homology"/>
<evidence type="ECO:0000256" key="1">
    <source>
        <dbReference type="ARBA" id="ARBA00006950"/>
    </source>
</evidence>
<keyword evidence="5 7" id="KW-0408">Iron</keyword>
<dbReference type="InterPro" id="IPR001519">
    <property type="entry name" value="Ferritin"/>
</dbReference>
<dbReference type="EMBL" id="JRNR01000035">
    <property type="protein sequence ID" value="KGF49604.1"/>
    <property type="molecule type" value="Genomic_DNA"/>
</dbReference>
<keyword evidence="8" id="KW-0963">Cytoplasm</keyword>
<keyword evidence="2 8" id="KW-0409">Iron storage</keyword>
<feature type="domain" description="Ferritin-like diiron" evidence="9">
    <location>
        <begin position="1"/>
        <end position="146"/>
    </location>
</feature>
<dbReference type="CDD" id="cd01055">
    <property type="entry name" value="Nonheme_Ferritin"/>
    <property type="match status" value="1"/>
</dbReference>
<feature type="binding site" evidence="7">
    <location>
        <position position="128"/>
    </location>
    <ligand>
        <name>Fe cation</name>
        <dbReference type="ChEBI" id="CHEBI:24875"/>
        <label>1</label>
    </ligand>
</feature>
<evidence type="ECO:0000313" key="11">
    <source>
        <dbReference type="Proteomes" id="UP000029538"/>
    </source>
</evidence>
<gene>
    <name evidence="10" type="ORF">HMPREF0654_04525</name>
</gene>
<evidence type="ECO:0000256" key="8">
    <source>
        <dbReference type="RuleBase" id="RU361145"/>
    </source>
</evidence>
<dbReference type="PANTHER" id="PTHR11431:SF127">
    <property type="entry name" value="BACTERIAL NON-HEME FERRITIN"/>
    <property type="match status" value="1"/>
</dbReference>
<dbReference type="Proteomes" id="UP000029538">
    <property type="component" value="Unassembled WGS sequence"/>
</dbReference>
<comment type="caution">
    <text evidence="10">The sequence shown here is derived from an EMBL/GenBank/DDBJ whole genome shotgun (WGS) entry which is preliminary data.</text>
</comment>
<dbReference type="AlphaFoldDB" id="A0A096CWB9"/>
<dbReference type="InterPro" id="IPR008331">
    <property type="entry name" value="Ferritin_DPS_dom"/>
</dbReference>
<dbReference type="Gene3D" id="1.20.1260.10">
    <property type="match status" value="1"/>
</dbReference>
<feature type="binding site" evidence="7">
    <location>
        <position position="18"/>
    </location>
    <ligand>
        <name>Fe cation</name>
        <dbReference type="ChEBI" id="CHEBI:24875"/>
        <label>1</label>
    </ligand>
</feature>
<sequence length="161" mass="18720">MNINQAMQDAFNEQIAAEFWSSHLYLSMGLYFRKEGWNGFANWMFKQAEEEKEHAMDMANYVINRGGEVTIGEIKAVETKWDGPKEVFEATLKHEQAVTEMVNKLADVADEQKDRASQNFIAKYIDEQVEEEKNCHNILLLFKQMPHHTIAHIDRKLGERA</sequence>
<dbReference type="GeneID" id="91083391"/>
<keyword evidence="4" id="KW-0560">Oxidoreductase</keyword>
<dbReference type="GO" id="GO:0006826">
    <property type="term" value="P:iron ion transport"/>
    <property type="evidence" value="ECO:0007669"/>
    <property type="project" value="InterPro"/>
</dbReference>
<name>A0A096CWB9_9BACT</name>
<dbReference type="GO" id="GO:0008199">
    <property type="term" value="F:ferric iron binding"/>
    <property type="evidence" value="ECO:0007669"/>
    <property type="project" value="InterPro"/>
</dbReference>
<evidence type="ECO:0000256" key="7">
    <source>
        <dbReference type="PIRSR" id="PIRSR601519-1"/>
    </source>
</evidence>
<comment type="catalytic activity">
    <reaction evidence="8">
        <text>4 Fe(2+) + O2 + 6 H2O = 4 iron(III) oxide-hydroxide + 12 H(+)</text>
        <dbReference type="Rhea" id="RHEA:11972"/>
        <dbReference type="ChEBI" id="CHEBI:15377"/>
        <dbReference type="ChEBI" id="CHEBI:15378"/>
        <dbReference type="ChEBI" id="CHEBI:15379"/>
        <dbReference type="ChEBI" id="CHEBI:29033"/>
        <dbReference type="ChEBI" id="CHEBI:78619"/>
        <dbReference type="EC" id="1.16.3.2"/>
    </reaction>
</comment>
<comment type="similarity">
    <text evidence="1 8">Belongs to the ferritin family. Prokaryotic subfamily.</text>
</comment>
<evidence type="ECO:0000256" key="2">
    <source>
        <dbReference type="ARBA" id="ARBA00022434"/>
    </source>
</evidence>
<dbReference type="GO" id="GO:0042802">
    <property type="term" value="F:identical protein binding"/>
    <property type="evidence" value="ECO:0007669"/>
    <property type="project" value="UniProtKB-ARBA"/>
</dbReference>
<comment type="subcellular location">
    <subcellularLocation>
        <location evidence="8">Cytoplasm</location>
    </subcellularLocation>
</comment>
<evidence type="ECO:0000256" key="3">
    <source>
        <dbReference type="ARBA" id="ARBA00022723"/>
    </source>
</evidence>
<dbReference type="RefSeq" id="WP_021670111.1">
    <property type="nucleotide sequence ID" value="NZ_JRNR01000035.1"/>
</dbReference>
<dbReference type="InterPro" id="IPR009078">
    <property type="entry name" value="Ferritin-like_SF"/>
</dbReference>
<evidence type="ECO:0000313" key="10">
    <source>
        <dbReference type="EMBL" id="KGF49604.1"/>
    </source>
</evidence>
<dbReference type="EC" id="1.16.3.2" evidence="8"/>
<dbReference type="InterPro" id="IPR012347">
    <property type="entry name" value="Ferritin-like"/>
</dbReference>
<keyword evidence="3 7" id="KW-0479">Metal-binding</keyword>
<dbReference type="GO" id="GO:0005829">
    <property type="term" value="C:cytosol"/>
    <property type="evidence" value="ECO:0007669"/>
    <property type="project" value="TreeGrafter"/>
</dbReference>
<evidence type="ECO:0000256" key="6">
    <source>
        <dbReference type="ARBA" id="ARBA00054546"/>
    </source>
</evidence>
<dbReference type="GO" id="GO:0004322">
    <property type="term" value="F:ferroxidase activity"/>
    <property type="evidence" value="ECO:0007669"/>
    <property type="project" value="TreeGrafter"/>
</dbReference>
<feature type="binding site" evidence="7">
    <location>
        <position position="54"/>
    </location>
    <ligand>
        <name>Fe cation</name>
        <dbReference type="ChEBI" id="CHEBI:24875"/>
        <label>1</label>
    </ligand>
</feature>